<accession>A0ABC8U680</accession>
<evidence type="ECO:0000313" key="3">
    <source>
        <dbReference type="Proteomes" id="UP001642360"/>
    </source>
</evidence>
<evidence type="ECO:0000256" key="1">
    <source>
        <dbReference type="SAM" id="MobiDB-lite"/>
    </source>
</evidence>
<name>A0ABC8U680_9AQUA</name>
<gene>
    <name evidence="2" type="ORF">ILEXP_LOCUS47141</name>
</gene>
<comment type="caution">
    <text evidence="2">The sequence shown here is derived from an EMBL/GenBank/DDBJ whole genome shotgun (WGS) entry which is preliminary data.</text>
</comment>
<dbReference type="Proteomes" id="UP001642360">
    <property type="component" value="Unassembled WGS sequence"/>
</dbReference>
<sequence>MTEDARIPQVPISIPTVETVAPSTPQGNPTPPSVDGDISTVPVDTMPPSRSVDSFSASNDELFWRHWRRHRDEVTGPS</sequence>
<protein>
    <submittedName>
        <fullName evidence="2">Uncharacterized protein</fullName>
    </submittedName>
</protein>
<reference evidence="2 3" key="1">
    <citation type="submission" date="2024-02" db="EMBL/GenBank/DDBJ databases">
        <authorList>
            <person name="Vignale AGUSTIN F."/>
            <person name="Sosa J E."/>
            <person name="Modenutti C."/>
        </authorList>
    </citation>
    <scope>NUCLEOTIDE SEQUENCE [LARGE SCALE GENOMIC DNA]</scope>
</reference>
<dbReference type="EMBL" id="CAUOFW020007013">
    <property type="protein sequence ID" value="CAK9177261.1"/>
    <property type="molecule type" value="Genomic_DNA"/>
</dbReference>
<evidence type="ECO:0000313" key="2">
    <source>
        <dbReference type="EMBL" id="CAK9177261.1"/>
    </source>
</evidence>
<keyword evidence="3" id="KW-1185">Reference proteome</keyword>
<dbReference type="AlphaFoldDB" id="A0ABC8U680"/>
<organism evidence="2 3">
    <name type="scientific">Ilex paraguariensis</name>
    <name type="common">yerba mate</name>
    <dbReference type="NCBI Taxonomy" id="185542"/>
    <lineage>
        <taxon>Eukaryota</taxon>
        <taxon>Viridiplantae</taxon>
        <taxon>Streptophyta</taxon>
        <taxon>Embryophyta</taxon>
        <taxon>Tracheophyta</taxon>
        <taxon>Spermatophyta</taxon>
        <taxon>Magnoliopsida</taxon>
        <taxon>eudicotyledons</taxon>
        <taxon>Gunneridae</taxon>
        <taxon>Pentapetalae</taxon>
        <taxon>asterids</taxon>
        <taxon>campanulids</taxon>
        <taxon>Aquifoliales</taxon>
        <taxon>Aquifoliaceae</taxon>
        <taxon>Ilex</taxon>
    </lineage>
</organism>
<feature type="region of interest" description="Disordered" evidence="1">
    <location>
        <begin position="19"/>
        <end position="41"/>
    </location>
</feature>
<proteinExistence type="predicted"/>